<evidence type="ECO:0000313" key="3">
    <source>
        <dbReference type="EMBL" id="MBM2416782.1"/>
    </source>
</evidence>
<dbReference type="PROSITE" id="PS00018">
    <property type="entry name" value="EF_HAND_1"/>
    <property type="match status" value="1"/>
</dbReference>
<reference evidence="2 5" key="1">
    <citation type="submission" date="2021-01" db="EMBL/GenBank/DDBJ databases">
        <title>Diatom-associated Roseobacters Show Island Model of Population Structure.</title>
        <authorList>
            <person name="Qu L."/>
            <person name="Feng X."/>
            <person name="Chen Y."/>
            <person name="Li L."/>
            <person name="Wang X."/>
            <person name="Hu Z."/>
            <person name="Wang H."/>
            <person name="Luo H."/>
        </authorList>
    </citation>
    <scope>NUCLEOTIDE SEQUENCE</scope>
    <source>
        <strain evidence="3 5">CC28-63</strain>
        <strain evidence="2">CC28-69</strain>
    </source>
</reference>
<dbReference type="Pfam" id="PF06226">
    <property type="entry name" value="DUF1007"/>
    <property type="match status" value="1"/>
</dbReference>
<evidence type="ECO:0000256" key="1">
    <source>
        <dbReference type="SAM" id="SignalP"/>
    </source>
</evidence>
<protein>
    <submittedName>
        <fullName evidence="2">DUF1007 family protein</fullName>
    </submittedName>
</protein>
<dbReference type="InterPro" id="IPR018247">
    <property type="entry name" value="EF_Hand_1_Ca_BS"/>
</dbReference>
<organism evidence="2 4">
    <name type="scientific">Marivita cryptomonadis</name>
    <dbReference type="NCBI Taxonomy" id="505252"/>
    <lineage>
        <taxon>Bacteria</taxon>
        <taxon>Pseudomonadati</taxon>
        <taxon>Pseudomonadota</taxon>
        <taxon>Alphaproteobacteria</taxon>
        <taxon>Rhodobacterales</taxon>
        <taxon>Roseobacteraceae</taxon>
        <taxon>Marivita</taxon>
    </lineage>
</organism>
<dbReference type="GeneID" id="62642365"/>
<evidence type="ECO:0000313" key="2">
    <source>
        <dbReference type="EMBL" id="MBM2412114.1"/>
    </source>
</evidence>
<dbReference type="Proteomes" id="UP000809440">
    <property type="component" value="Unassembled WGS sequence"/>
</dbReference>
<comment type="caution">
    <text evidence="2">The sequence shown here is derived from an EMBL/GenBank/DDBJ whole genome shotgun (WGS) entry which is preliminary data.</text>
</comment>
<name>A0A9Q2P8W5_9RHOB</name>
<dbReference type="OrthoDB" id="1679673at2"/>
<sequence>MKHALCAFALGLVAAPLGAHPHIFVETALRFEINDQREVTGVTVTWTYDDFFTLLILEDMGLDADGDGELTEAELDTLFGFDLIEWPEGFEGDLYVYSAGEKIEMPRPRPIGIAVEGGFITATHFREIPPVAVEAIEVLQYDPTYYVSYDVSQGVSLTDPGCAATVTDPDQAAAQAAVDKELDGGSMEDIFNEMRVGIHFSDSITMSCAPPSN</sequence>
<keyword evidence="1" id="KW-0732">Signal</keyword>
<dbReference type="InterPro" id="IPR010412">
    <property type="entry name" value="DUF1007"/>
</dbReference>
<proteinExistence type="predicted"/>
<dbReference type="EMBL" id="JAFBXF010000004">
    <property type="protein sequence ID" value="MBM2416782.1"/>
    <property type="molecule type" value="Genomic_DNA"/>
</dbReference>
<evidence type="ECO:0000313" key="4">
    <source>
        <dbReference type="Proteomes" id="UP000755667"/>
    </source>
</evidence>
<feature type="chain" id="PRO_5040180448" evidence="1">
    <location>
        <begin position="20"/>
        <end position="213"/>
    </location>
</feature>
<dbReference type="EMBL" id="JAFBXE010000004">
    <property type="protein sequence ID" value="MBM2412114.1"/>
    <property type="molecule type" value="Genomic_DNA"/>
</dbReference>
<dbReference type="AlphaFoldDB" id="A0A9Q2P8W5"/>
<gene>
    <name evidence="2" type="ORF">JQX41_07370</name>
    <name evidence="3" type="ORF">JQX48_07375</name>
</gene>
<dbReference type="RefSeq" id="WP_085631860.1">
    <property type="nucleotide sequence ID" value="NZ_JAFBWU010000004.1"/>
</dbReference>
<evidence type="ECO:0000313" key="5">
    <source>
        <dbReference type="Proteomes" id="UP000809440"/>
    </source>
</evidence>
<feature type="signal peptide" evidence="1">
    <location>
        <begin position="1"/>
        <end position="19"/>
    </location>
</feature>
<dbReference type="Proteomes" id="UP000755667">
    <property type="component" value="Unassembled WGS sequence"/>
</dbReference>
<keyword evidence="5" id="KW-1185">Reference proteome</keyword>
<accession>A0A9Q2P8W5</accession>